<dbReference type="InterPro" id="IPR001888">
    <property type="entry name" value="Transposase_1"/>
</dbReference>
<dbReference type="EMBL" id="BDGG01000002">
    <property type="protein sequence ID" value="GAU92447.1"/>
    <property type="molecule type" value="Genomic_DNA"/>
</dbReference>
<dbReference type="GO" id="GO:0003697">
    <property type="term" value="F:single-stranded DNA binding"/>
    <property type="evidence" value="ECO:0007669"/>
    <property type="project" value="TreeGrafter"/>
</dbReference>
<dbReference type="GO" id="GO:0044547">
    <property type="term" value="F:DNA topoisomerase binding"/>
    <property type="evidence" value="ECO:0007669"/>
    <property type="project" value="TreeGrafter"/>
</dbReference>
<dbReference type="GO" id="GO:0005634">
    <property type="term" value="C:nucleus"/>
    <property type="evidence" value="ECO:0007669"/>
    <property type="project" value="TreeGrafter"/>
</dbReference>
<organism evidence="1 2">
    <name type="scientific">Ramazzottius varieornatus</name>
    <name type="common">Water bear</name>
    <name type="synonym">Tardigrade</name>
    <dbReference type="NCBI Taxonomy" id="947166"/>
    <lineage>
        <taxon>Eukaryota</taxon>
        <taxon>Metazoa</taxon>
        <taxon>Ecdysozoa</taxon>
        <taxon>Tardigrada</taxon>
        <taxon>Eutardigrada</taxon>
        <taxon>Parachela</taxon>
        <taxon>Hypsibioidea</taxon>
        <taxon>Ramazzottiidae</taxon>
        <taxon>Ramazzottius</taxon>
    </lineage>
</organism>
<dbReference type="GO" id="GO:0046975">
    <property type="term" value="F:histone H3K36 methyltransferase activity"/>
    <property type="evidence" value="ECO:0007669"/>
    <property type="project" value="TreeGrafter"/>
</dbReference>
<protein>
    <recommendedName>
        <fullName evidence="3">Tc1-like transposase DDE domain-containing protein</fullName>
    </recommendedName>
</protein>
<dbReference type="Proteomes" id="UP000186922">
    <property type="component" value="Unassembled WGS sequence"/>
</dbReference>
<evidence type="ECO:0000313" key="2">
    <source>
        <dbReference type="Proteomes" id="UP000186922"/>
    </source>
</evidence>
<evidence type="ECO:0000313" key="1">
    <source>
        <dbReference type="EMBL" id="GAU92447.1"/>
    </source>
</evidence>
<dbReference type="GO" id="GO:0015074">
    <property type="term" value="P:DNA integration"/>
    <property type="evidence" value="ECO:0007669"/>
    <property type="project" value="TreeGrafter"/>
</dbReference>
<name>A0A1D1UYN2_RAMVA</name>
<dbReference type="InterPro" id="IPR052709">
    <property type="entry name" value="Transposase-MT_Hybrid"/>
</dbReference>
<dbReference type="GO" id="GO:0000729">
    <property type="term" value="P:DNA double-strand break processing"/>
    <property type="evidence" value="ECO:0007669"/>
    <property type="project" value="TreeGrafter"/>
</dbReference>
<dbReference type="GO" id="GO:0003690">
    <property type="term" value="F:double-stranded DNA binding"/>
    <property type="evidence" value="ECO:0007669"/>
    <property type="project" value="TreeGrafter"/>
</dbReference>
<dbReference type="GO" id="GO:0000014">
    <property type="term" value="F:single-stranded DNA endodeoxyribonuclease activity"/>
    <property type="evidence" value="ECO:0007669"/>
    <property type="project" value="TreeGrafter"/>
</dbReference>
<dbReference type="InterPro" id="IPR036397">
    <property type="entry name" value="RNaseH_sf"/>
</dbReference>
<dbReference type="STRING" id="947166.A0A1D1UYN2"/>
<dbReference type="GO" id="GO:0042800">
    <property type="term" value="F:histone H3K4 methyltransferase activity"/>
    <property type="evidence" value="ECO:0007669"/>
    <property type="project" value="TreeGrafter"/>
</dbReference>
<dbReference type="Pfam" id="PF01359">
    <property type="entry name" value="Transposase_1"/>
    <property type="match status" value="1"/>
</dbReference>
<dbReference type="Gene3D" id="3.30.420.10">
    <property type="entry name" value="Ribonuclease H-like superfamily/Ribonuclease H"/>
    <property type="match status" value="1"/>
</dbReference>
<evidence type="ECO:0008006" key="3">
    <source>
        <dbReference type="Google" id="ProtNLM"/>
    </source>
</evidence>
<reference evidence="1 2" key="1">
    <citation type="journal article" date="2016" name="Nat. Commun.">
        <title>Extremotolerant tardigrade genome and improved radiotolerance of human cultured cells by tardigrade-unique protein.</title>
        <authorList>
            <person name="Hashimoto T."/>
            <person name="Horikawa D.D."/>
            <person name="Saito Y."/>
            <person name="Kuwahara H."/>
            <person name="Kozuka-Hata H."/>
            <person name="Shin-I T."/>
            <person name="Minakuchi Y."/>
            <person name="Ohishi K."/>
            <person name="Motoyama A."/>
            <person name="Aizu T."/>
            <person name="Enomoto A."/>
            <person name="Kondo K."/>
            <person name="Tanaka S."/>
            <person name="Hara Y."/>
            <person name="Koshikawa S."/>
            <person name="Sagara H."/>
            <person name="Miura T."/>
            <person name="Yokobori S."/>
            <person name="Miyagawa K."/>
            <person name="Suzuki Y."/>
            <person name="Kubo T."/>
            <person name="Oyama M."/>
            <person name="Kohara Y."/>
            <person name="Fujiyama A."/>
            <person name="Arakawa K."/>
            <person name="Katayama T."/>
            <person name="Toyoda A."/>
            <person name="Kunieda T."/>
        </authorList>
    </citation>
    <scope>NUCLEOTIDE SEQUENCE [LARGE SCALE GENOMIC DNA]</scope>
    <source>
        <strain evidence="1 2">YOKOZUNA-1</strain>
    </source>
</reference>
<dbReference type="AlphaFoldDB" id="A0A1D1UYN2"/>
<dbReference type="GO" id="GO:0044774">
    <property type="term" value="P:mitotic DNA integrity checkpoint signaling"/>
    <property type="evidence" value="ECO:0007669"/>
    <property type="project" value="TreeGrafter"/>
</dbReference>
<dbReference type="GO" id="GO:0035861">
    <property type="term" value="C:site of double-strand break"/>
    <property type="evidence" value="ECO:0007669"/>
    <property type="project" value="TreeGrafter"/>
</dbReference>
<dbReference type="PANTHER" id="PTHR46060:SF2">
    <property type="entry name" value="HISTONE-LYSINE N-METHYLTRANSFERASE SETMAR"/>
    <property type="match status" value="1"/>
</dbReference>
<dbReference type="OrthoDB" id="616263at2759"/>
<sequence>MSSLHHLIRNKNESILDRILTCDEKWILYDNRKRKRIWLDKGEEPQKVLKPELHQKKIMLTVWWTSRGLVHYDFLPPGKTITADYYCLELDTVMKKLAVQQPKLFHRLKPLLLQDNSEVHAAQNTSAKLQESGLEALFHPHIVLTWLQQITISFRI</sequence>
<dbReference type="GO" id="GO:0000793">
    <property type="term" value="C:condensed chromosome"/>
    <property type="evidence" value="ECO:0007669"/>
    <property type="project" value="TreeGrafter"/>
</dbReference>
<gene>
    <name evidence="1" type="primary">RvY_04525-1</name>
    <name evidence="1" type="synonym">RvY_04525.1</name>
    <name evidence="1" type="ORF">RvY_04525</name>
</gene>
<dbReference type="GO" id="GO:0006303">
    <property type="term" value="P:double-strand break repair via nonhomologous end joining"/>
    <property type="evidence" value="ECO:0007669"/>
    <property type="project" value="TreeGrafter"/>
</dbReference>
<accession>A0A1D1UYN2</accession>
<comment type="caution">
    <text evidence="1">The sequence shown here is derived from an EMBL/GenBank/DDBJ whole genome shotgun (WGS) entry which is preliminary data.</text>
</comment>
<dbReference type="GO" id="GO:0031297">
    <property type="term" value="P:replication fork processing"/>
    <property type="evidence" value="ECO:0007669"/>
    <property type="project" value="TreeGrafter"/>
</dbReference>
<keyword evidence="2" id="KW-1185">Reference proteome</keyword>
<proteinExistence type="predicted"/>
<dbReference type="PANTHER" id="PTHR46060">
    <property type="entry name" value="MARINER MOS1 TRANSPOSASE-LIKE PROTEIN"/>
    <property type="match status" value="1"/>
</dbReference>